<feature type="transmembrane region" description="Helical" evidence="1">
    <location>
        <begin position="47"/>
        <end position="65"/>
    </location>
</feature>
<proteinExistence type="predicted"/>
<sequence>MLACSWQAVRTGRSAWVLLTTAFQWQFAVNALFHLTTWIALGDYSPGVVTAATVSLPATAYYLAWLRRHNHLGARQVALAIALGTLIAAGAIGFLFL</sequence>
<evidence type="ECO:0000313" key="3">
    <source>
        <dbReference type="Proteomes" id="UP001602013"/>
    </source>
</evidence>
<reference evidence="2 3" key="1">
    <citation type="submission" date="2024-10" db="EMBL/GenBank/DDBJ databases">
        <title>The Natural Products Discovery Center: Release of the First 8490 Sequenced Strains for Exploring Actinobacteria Biosynthetic Diversity.</title>
        <authorList>
            <person name="Kalkreuter E."/>
            <person name="Kautsar S.A."/>
            <person name="Yang D."/>
            <person name="Bader C.D."/>
            <person name="Teijaro C.N."/>
            <person name="Fluegel L."/>
            <person name="Davis C.M."/>
            <person name="Simpson J.R."/>
            <person name="Lauterbach L."/>
            <person name="Steele A.D."/>
            <person name="Gui C."/>
            <person name="Meng S."/>
            <person name="Li G."/>
            <person name="Viehrig K."/>
            <person name="Ye F."/>
            <person name="Su P."/>
            <person name="Kiefer A.F."/>
            <person name="Nichols A."/>
            <person name="Cepeda A.J."/>
            <person name="Yan W."/>
            <person name="Fan B."/>
            <person name="Jiang Y."/>
            <person name="Adhikari A."/>
            <person name="Zheng C.-J."/>
            <person name="Schuster L."/>
            <person name="Cowan T.M."/>
            <person name="Smanski M.J."/>
            <person name="Chevrette M.G."/>
            <person name="De Carvalho L.P.S."/>
            <person name="Shen B."/>
        </authorList>
    </citation>
    <scope>NUCLEOTIDE SEQUENCE [LARGE SCALE GENOMIC DNA]</scope>
    <source>
        <strain evidence="2 3">NPDC002173</strain>
    </source>
</reference>
<keyword evidence="1" id="KW-0812">Transmembrane</keyword>
<feature type="transmembrane region" description="Helical" evidence="1">
    <location>
        <begin position="77"/>
        <end position="96"/>
    </location>
</feature>
<name>A0ABW6SVC9_9ACTN</name>
<comment type="caution">
    <text evidence="2">The sequence shown here is derived from an EMBL/GenBank/DDBJ whole genome shotgun (WGS) entry which is preliminary data.</text>
</comment>
<organism evidence="2 3">
    <name type="scientific">Microtetraspora malaysiensis</name>
    <dbReference type="NCBI Taxonomy" id="161358"/>
    <lineage>
        <taxon>Bacteria</taxon>
        <taxon>Bacillati</taxon>
        <taxon>Actinomycetota</taxon>
        <taxon>Actinomycetes</taxon>
        <taxon>Streptosporangiales</taxon>
        <taxon>Streptosporangiaceae</taxon>
        <taxon>Microtetraspora</taxon>
    </lineage>
</organism>
<dbReference type="EMBL" id="JBIASD010000018">
    <property type="protein sequence ID" value="MFF3668971.1"/>
    <property type="molecule type" value="Genomic_DNA"/>
</dbReference>
<gene>
    <name evidence="2" type="ORF">ACFYXI_25630</name>
</gene>
<dbReference type="RefSeq" id="WP_387414782.1">
    <property type="nucleotide sequence ID" value="NZ_JBIASD010000018.1"/>
</dbReference>
<accession>A0ABW6SVC9</accession>
<protein>
    <submittedName>
        <fullName evidence="2">HXXEE domain-containing protein</fullName>
    </submittedName>
</protein>
<dbReference type="InterPro" id="IPR025671">
    <property type="entry name" value="HXXEE"/>
</dbReference>
<evidence type="ECO:0000313" key="2">
    <source>
        <dbReference type="EMBL" id="MFF3668971.1"/>
    </source>
</evidence>
<dbReference type="Proteomes" id="UP001602013">
    <property type="component" value="Unassembled WGS sequence"/>
</dbReference>
<keyword evidence="1" id="KW-1133">Transmembrane helix</keyword>
<evidence type="ECO:0000256" key="1">
    <source>
        <dbReference type="SAM" id="Phobius"/>
    </source>
</evidence>
<keyword evidence="3" id="KW-1185">Reference proteome</keyword>
<keyword evidence="1" id="KW-0472">Membrane</keyword>
<dbReference type="Pfam" id="PF13787">
    <property type="entry name" value="HXXEE"/>
    <property type="match status" value="1"/>
</dbReference>
<feature type="transmembrane region" description="Helical" evidence="1">
    <location>
        <begin position="15"/>
        <end position="41"/>
    </location>
</feature>